<dbReference type="EMBL" id="BAAFGK010000004">
    <property type="protein sequence ID" value="GAB0057435.1"/>
    <property type="molecule type" value="Genomic_DNA"/>
</dbReference>
<keyword evidence="2" id="KW-0560">Oxidoreductase</keyword>
<dbReference type="SUPFAM" id="SSF52402">
    <property type="entry name" value="Adenine nucleotide alpha hydrolases-like"/>
    <property type="match status" value="1"/>
</dbReference>
<dbReference type="Pfam" id="PF01507">
    <property type="entry name" value="PAPS_reduct"/>
    <property type="match status" value="1"/>
</dbReference>
<dbReference type="PANTHER" id="PTHR43196">
    <property type="entry name" value="SULFATE ADENYLYLTRANSFERASE SUBUNIT 2"/>
    <property type="match status" value="1"/>
</dbReference>
<accession>A0ABQ0C972</accession>
<dbReference type="InterPro" id="IPR014729">
    <property type="entry name" value="Rossmann-like_a/b/a_fold"/>
</dbReference>
<feature type="domain" description="Phosphoadenosine phosphosulphate reductase" evidence="1">
    <location>
        <begin position="11"/>
        <end position="223"/>
    </location>
</feature>
<gene>
    <name evidence="2" type="primary">cysH_2</name>
    <name evidence="2" type="ORF">SIID45300_01763</name>
</gene>
<evidence type="ECO:0000313" key="2">
    <source>
        <dbReference type="EMBL" id="GAB0057435.1"/>
    </source>
</evidence>
<dbReference type="EC" id="1.8.4.8" evidence="2"/>
<evidence type="ECO:0000259" key="1">
    <source>
        <dbReference type="Pfam" id="PF01507"/>
    </source>
</evidence>
<dbReference type="RefSeq" id="WP_420905125.1">
    <property type="nucleotide sequence ID" value="NZ_BAAFGK010000004.1"/>
</dbReference>
<proteinExistence type="predicted"/>
<dbReference type="GO" id="GO:0004604">
    <property type="term" value="F:phosphoadenylyl-sulfate reductase (thioredoxin) activity"/>
    <property type="evidence" value="ECO:0007669"/>
    <property type="project" value="UniProtKB-EC"/>
</dbReference>
<comment type="caution">
    <text evidence="2">The sequence shown here is derived from an EMBL/GenBank/DDBJ whole genome shotgun (WGS) entry which is preliminary data.</text>
</comment>
<dbReference type="InterPro" id="IPR002500">
    <property type="entry name" value="PAPS_reduct_dom"/>
</dbReference>
<name>A0ABQ0C972_9PROT</name>
<dbReference type="Gene3D" id="3.40.50.620">
    <property type="entry name" value="HUPs"/>
    <property type="match status" value="1"/>
</dbReference>
<keyword evidence="3" id="KW-1185">Reference proteome</keyword>
<sequence>MNVPFKNEAVHVLSVSGGKDSTAMYLLALESGVPFRAVFADTGNENQITLDYIRDLQSKTGGPEIEWVKADFSGDFKRKAEFIRQKWPEDGVSPERVEQAASMMHPHGSAFLDCCLMHGLFPGNKKMRFCSSDLKYYPIDALIDEILNAGNRVVSWVGVRAEESPSRAKLPEVEHEQDRGLTIFRPLLRWHLQDVIAIHARHGIELNPLYQLGMLRVGCMPCINSSKGELRVIAKRFPERIEMVKKWEDEVQKVSKSGKMMHFFRVDKTPLGEKTGDPSVATIDHVVAWANSGPGGDPRQGTFDLDDHSCMSALGVCE</sequence>
<evidence type="ECO:0000313" key="3">
    <source>
        <dbReference type="Proteomes" id="UP001628193"/>
    </source>
</evidence>
<dbReference type="PANTHER" id="PTHR43196:SF2">
    <property type="entry name" value="PHOSPHOADENOSINE PHOSPHOSULFATE REDUCTASE"/>
    <property type="match status" value="1"/>
</dbReference>
<protein>
    <submittedName>
        <fullName evidence="2">Phosphoadenosine phosphosulfate reductase</fullName>
        <ecNumber evidence="2">1.8.4.8</ecNumber>
    </submittedName>
</protein>
<dbReference type="InterPro" id="IPR050128">
    <property type="entry name" value="Sulfate_adenylyltrnsfr_sub2"/>
</dbReference>
<organism evidence="2 3">
    <name type="scientific">Candidatus Magnetaquiglobus chichijimensis</name>
    <dbReference type="NCBI Taxonomy" id="3141448"/>
    <lineage>
        <taxon>Bacteria</taxon>
        <taxon>Pseudomonadati</taxon>
        <taxon>Pseudomonadota</taxon>
        <taxon>Magnetococcia</taxon>
        <taxon>Magnetococcales</taxon>
        <taxon>Candidatus Magnetaquicoccaceae</taxon>
        <taxon>Candidatus Magnetaquiglobus</taxon>
    </lineage>
</organism>
<reference evidence="2 3" key="1">
    <citation type="submission" date="2024-09" db="EMBL/GenBank/DDBJ databases">
        <title>Draft genome sequence of Candidatus Magnetaquicoccaceae bacterium FCR-1.</title>
        <authorList>
            <person name="Shimoshige H."/>
            <person name="Shimamura S."/>
            <person name="Taoka A."/>
            <person name="Kobayashi H."/>
            <person name="Maekawa T."/>
        </authorList>
    </citation>
    <scope>NUCLEOTIDE SEQUENCE [LARGE SCALE GENOMIC DNA]</scope>
    <source>
        <strain evidence="2 3">FCR-1</strain>
    </source>
</reference>
<dbReference type="Proteomes" id="UP001628193">
    <property type="component" value="Unassembled WGS sequence"/>
</dbReference>